<reference evidence="2" key="1">
    <citation type="submission" date="2021-06" db="EMBL/GenBank/DDBJ databases">
        <authorList>
            <person name="Kallberg Y."/>
            <person name="Tangrot J."/>
            <person name="Rosling A."/>
        </authorList>
    </citation>
    <scope>NUCLEOTIDE SEQUENCE</scope>
    <source>
        <strain evidence="2">CL551</strain>
    </source>
</reference>
<dbReference type="AlphaFoldDB" id="A0A9N9EED2"/>
<keyword evidence="3" id="KW-1185">Reference proteome</keyword>
<protein>
    <submittedName>
        <fullName evidence="2">561_t:CDS:1</fullName>
    </submittedName>
</protein>
<organism evidence="2 3">
    <name type="scientific">Acaulospora morrowiae</name>
    <dbReference type="NCBI Taxonomy" id="94023"/>
    <lineage>
        <taxon>Eukaryota</taxon>
        <taxon>Fungi</taxon>
        <taxon>Fungi incertae sedis</taxon>
        <taxon>Mucoromycota</taxon>
        <taxon>Glomeromycotina</taxon>
        <taxon>Glomeromycetes</taxon>
        <taxon>Diversisporales</taxon>
        <taxon>Acaulosporaceae</taxon>
        <taxon>Acaulospora</taxon>
    </lineage>
</organism>
<accession>A0A9N9EED2</accession>
<name>A0A9N9EED2_9GLOM</name>
<feature type="region of interest" description="Disordered" evidence="1">
    <location>
        <begin position="1"/>
        <end position="20"/>
    </location>
</feature>
<evidence type="ECO:0000313" key="3">
    <source>
        <dbReference type="Proteomes" id="UP000789342"/>
    </source>
</evidence>
<gene>
    <name evidence="2" type="ORF">AMORRO_LOCUS10991</name>
</gene>
<feature type="non-terminal residue" evidence="2">
    <location>
        <position position="283"/>
    </location>
</feature>
<sequence>PTPKSAKDSFRERSRLRKKGQFQRIQPKPLVNVGVNTIASNLINDAERNSQTKFNAGNDFLRSPETSSPDITEYPTQLSQNPLSMEQENNDLTRFQRYGMNNDHLYLANMTTCSLIDPPIVPSHIVHTPTNIEFPSSPTSLPCVSSSSLPYNLPFSGTSSLIMFSKNKQTDDLTQNTTFPEELFFSNCDDLISDDFCSLPTGIYSEIDSNSTVNMNADTFMNAVLLPMNVADIYNVENTNDVVSPMNTVPTNINVNANIYDTINSNITNAIFWMSGDPRDNEH</sequence>
<dbReference type="OrthoDB" id="10569997at2759"/>
<feature type="compositionally biased region" description="Basic and acidic residues" evidence="1">
    <location>
        <begin position="1"/>
        <end position="13"/>
    </location>
</feature>
<evidence type="ECO:0000256" key="1">
    <source>
        <dbReference type="SAM" id="MobiDB-lite"/>
    </source>
</evidence>
<dbReference type="EMBL" id="CAJVPV010013120">
    <property type="protein sequence ID" value="CAG8675075.1"/>
    <property type="molecule type" value="Genomic_DNA"/>
</dbReference>
<feature type="region of interest" description="Disordered" evidence="1">
    <location>
        <begin position="54"/>
        <end position="76"/>
    </location>
</feature>
<comment type="caution">
    <text evidence="2">The sequence shown here is derived from an EMBL/GenBank/DDBJ whole genome shotgun (WGS) entry which is preliminary data.</text>
</comment>
<proteinExistence type="predicted"/>
<evidence type="ECO:0000313" key="2">
    <source>
        <dbReference type="EMBL" id="CAG8675075.1"/>
    </source>
</evidence>
<dbReference type="Proteomes" id="UP000789342">
    <property type="component" value="Unassembled WGS sequence"/>
</dbReference>
<feature type="compositionally biased region" description="Polar residues" evidence="1">
    <location>
        <begin position="64"/>
        <end position="76"/>
    </location>
</feature>